<feature type="compositionally biased region" description="Low complexity" evidence="1">
    <location>
        <begin position="795"/>
        <end position="810"/>
    </location>
</feature>
<dbReference type="RefSeq" id="XP_033446171.1">
    <property type="nucleotide sequence ID" value="XM_033597024.1"/>
</dbReference>
<dbReference type="GO" id="GO:0004553">
    <property type="term" value="F:hydrolase activity, hydrolyzing O-glycosyl compounds"/>
    <property type="evidence" value="ECO:0007669"/>
    <property type="project" value="InterPro"/>
</dbReference>
<organism evidence="5 6">
    <name type="scientific">Didymella exigua CBS 183.55</name>
    <dbReference type="NCBI Taxonomy" id="1150837"/>
    <lineage>
        <taxon>Eukaryota</taxon>
        <taxon>Fungi</taxon>
        <taxon>Dikarya</taxon>
        <taxon>Ascomycota</taxon>
        <taxon>Pezizomycotina</taxon>
        <taxon>Dothideomycetes</taxon>
        <taxon>Pleosporomycetidae</taxon>
        <taxon>Pleosporales</taxon>
        <taxon>Pleosporineae</taxon>
        <taxon>Didymellaceae</taxon>
        <taxon>Didymella</taxon>
    </lineage>
</organism>
<dbReference type="GO" id="GO:0009251">
    <property type="term" value="P:glucan catabolic process"/>
    <property type="evidence" value="ECO:0007669"/>
    <property type="project" value="TreeGrafter"/>
</dbReference>
<dbReference type="SUPFAM" id="SSF49899">
    <property type="entry name" value="Concanavalin A-like lectins/glucanases"/>
    <property type="match status" value="1"/>
</dbReference>
<evidence type="ECO:0000313" key="6">
    <source>
        <dbReference type="Proteomes" id="UP000800082"/>
    </source>
</evidence>
<sequence length="966" mass="101184">MPSLSALLGVGAATLFSVASATKYTPADTYSGSSFFDNFNFVTEEKTNGFVKYVDRTTAQNKGYIGYDGGDAVFGVDYKSKLNSAAGGDFGRESVRLEGKKEYNKGLFVLDLKHMPGGICGTWPAFWSLGREPWPVKGEIDIIEGVNQNTNNNFVLHTDTKCKVNGLGQTGTQALTDCALDGPSKSTGCGVTDARGSSFGKDFNAAQGGYYVTEWQAEGIKIWFFPRGSQPRSLLSDEPDTTTFGTPAASFQGDCDIEKRFMDQRFIFTNTFCGDWGGNVYAQSGCPMYQGLDGMGSCKKYVAENPEVFKDAYWRVSSFKTYNKRAITSSSSVAPSSTSHASSSSVQVSPSSVQVSPSSVQVSPSSVQVSSSSAYVSSSSAHVSSSSVHVSSSSTHVSSSLVAHSSSALSSSTAHSSSATSTPYVPNSVYPSSTPVASSSYSADVSSAISSSAAHDYSSTVSSTASSTPYDHVSSSSAAHDYSSGISSSVSEASYASASDSASETPYSHDISSTISSASASETPYVRDSSSIYASASSSYVVPSDVFSVYPSETPYSSSSTAYSSETPYSSTSSSSAYPDVSSHPADSESTSSTPVYSTSAPDYSVYPEGDGYNYGDKSSKTPDPFPTTSEYSTISAKVNQYDSYPTASTKSVQYDNYLVASSSAPVYGHNQPKPSVKSTPVYSDYPGLPSFTPLYSTYPEISSKPSYDDDKKSTDSYTTTAYQTTYVDVCPTGYTTITTKVTAIQTSAPYPTTNAYYAPPGFEVTTKYCAQGCGEGPKTVTVTIPCTKCQATGVPNKPASSAPSVPSKPTDTPNKPTSNTPYTPAQPSKPSTPEDSTSKVTSTKIITLTKIPVPESQYYATNPSVASPSASMIKYPDSDSDKSYADKPVAPSSAVHVGGDKPVYPTVVGHPGSNVTISYGTATSIKGDKPTQTGYKIPEFTGAASAVQVGGVVAGAIAAFAALLM</sequence>
<dbReference type="Pfam" id="PF26113">
    <property type="entry name" value="GH16_XgeA"/>
    <property type="match status" value="1"/>
</dbReference>
<dbReference type="InterPro" id="IPR050546">
    <property type="entry name" value="Glycosyl_Hydrlase_16"/>
</dbReference>
<keyword evidence="3" id="KW-0732">Signal</keyword>
<feature type="region of interest" description="Disordered" evidence="1">
    <location>
        <begin position="869"/>
        <end position="897"/>
    </location>
</feature>
<keyword evidence="2" id="KW-0472">Membrane</keyword>
<feature type="compositionally biased region" description="Polar residues" evidence="1">
    <location>
        <begin position="588"/>
        <end position="602"/>
    </location>
</feature>
<feature type="chain" id="PRO_5025631073" evidence="3">
    <location>
        <begin position="22"/>
        <end position="966"/>
    </location>
</feature>
<dbReference type="PANTHER" id="PTHR10963">
    <property type="entry name" value="GLYCOSYL HYDROLASE-RELATED"/>
    <property type="match status" value="1"/>
</dbReference>
<feature type="transmembrane region" description="Helical" evidence="2">
    <location>
        <begin position="941"/>
        <end position="965"/>
    </location>
</feature>
<dbReference type="OrthoDB" id="192832at2759"/>
<name>A0A6A5REQ9_9PLEO</name>
<evidence type="ECO:0000259" key="4">
    <source>
        <dbReference type="PROSITE" id="PS51762"/>
    </source>
</evidence>
<dbReference type="FunFam" id="2.60.120.200:FF:000179">
    <property type="entry name" value="Unplaced genomic scaffold supercont1.19, whole genome shotgun sequence"/>
    <property type="match status" value="1"/>
</dbReference>
<feature type="compositionally biased region" description="Low complexity" evidence="1">
    <location>
        <begin position="555"/>
        <end position="583"/>
    </location>
</feature>
<reference evidence="5" key="1">
    <citation type="journal article" date="2020" name="Stud. Mycol.">
        <title>101 Dothideomycetes genomes: a test case for predicting lifestyles and emergence of pathogens.</title>
        <authorList>
            <person name="Haridas S."/>
            <person name="Albert R."/>
            <person name="Binder M."/>
            <person name="Bloem J."/>
            <person name="Labutti K."/>
            <person name="Salamov A."/>
            <person name="Andreopoulos B."/>
            <person name="Baker S."/>
            <person name="Barry K."/>
            <person name="Bills G."/>
            <person name="Bluhm B."/>
            <person name="Cannon C."/>
            <person name="Castanera R."/>
            <person name="Culley D."/>
            <person name="Daum C."/>
            <person name="Ezra D."/>
            <person name="Gonzalez J."/>
            <person name="Henrissat B."/>
            <person name="Kuo A."/>
            <person name="Liang C."/>
            <person name="Lipzen A."/>
            <person name="Lutzoni F."/>
            <person name="Magnuson J."/>
            <person name="Mondo S."/>
            <person name="Nolan M."/>
            <person name="Ohm R."/>
            <person name="Pangilinan J."/>
            <person name="Park H.-J."/>
            <person name="Ramirez L."/>
            <person name="Alfaro M."/>
            <person name="Sun H."/>
            <person name="Tritt A."/>
            <person name="Yoshinaga Y."/>
            <person name="Zwiers L.-H."/>
            <person name="Turgeon B."/>
            <person name="Goodwin S."/>
            <person name="Spatafora J."/>
            <person name="Crous P."/>
            <person name="Grigoriev I."/>
        </authorList>
    </citation>
    <scope>NUCLEOTIDE SEQUENCE</scope>
    <source>
        <strain evidence="5">CBS 183.55</strain>
    </source>
</reference>
<evidence type="ECO:0000256" key="3">
    <source>
        <dbReference type="SAM" id="SignalP"/>
    </source>
</evidence>
<feature type="domain" description="GH16" evidence="4">
    <location>
        <begin position="18"/>
        <end position="285"/>
    </location>
</feature>
<feature type="region of interest" description="Disordered" evidence="1">
    <location>
        <begin position="555"/>
        <end position="628"/>
    </location>
</feature>
<keyword evidence="6" id="KW-1185">Reference proteome</keyword>
<keyword evidence="2" id="KW-1133">Transmembrane helix</keyword>
<protein>
    <submittedName>
        <fullName evidence="5">Glycoside hydrolase family 16 protein</fullName>
    </submittedName>
</protein>
<dbReference type="Proteomes" id="UP000800082">
    <property type="component" value="Unassembled WGS sequence"/>
</dbReference>
<dbReference type="PROSITE" id="PS51762">
    <property type="entry name" value="GH16_2"/>
    <property type="match status" value="1"/>
</dbReference>
<feature type="compositionally biased region" description="Polar residues" evidence="1">
    <location>
        <begin position="811"/>
        <end position="836"/>
    </location>
</feature>
<dbReference type="InterPro" id="IPR000757">
    <property type="entry name" value="Beta-glucanase-like"/>
</dbReference>
<dbReference type="EMBL" id="ML978980">
    <property type="protein sequence ID" value="KAF1925919.1"/>
    <property type="molecule type" value="Genomic_DNA"/>
</dbReference>
<evidence type="ECO:0000256" key="2">
    <source>
        <dbReference type="SAM" id="Phobius"/>
    </source>
</evidence>
<keyword evidence="2" id="KW-0812">Transmembrane</keyword>
<evidence type="ECO:0000256" key="1">
    <source>
        <dbReference type="SAM" id="MobiDB-lite"/>
    </source>
</evidence>
<feature type="compositionally biased region" description="Basic and acidic residues" evidence="1">
    <location>
        <begin position="877"/>
        <end position="886"/>
    </location>
</feature>
<keyword evidence="5" id="KW-0378">Hydrolase</keyword>
<accession>A0A6A5REQ9</accession>
<feature type="signal peptide" evidence="3">
    <location>
        <begin position="1"/>
        <end position="21"/>
    </location>
</feature>
<dbReference type="GeneID" id="54354691"/>
<dbReference type="CDD" id="cd02181">
    <property type="entry name" value="GH16_fungal_Lam16A_glucanase"/>
    <property type="match status" value="1"/>
</dbReference>
<dbReference type="AlphaFoldDB" id="A0A6A5REQ9"/>
<dbReference type="PANTHER" id="PTHR10963:SF24">
    <property type="entry name" value="GLYCOSIDASE C21B10.07-RELATED"/>
    <property type="match status" value="1"/>
</dbReference>
<evidence type="ECO:0000313" key="5">
    <source>
        <dbReference type="EMBL" id="KAF1925919.1"/>
    </source>
</evidence>
<gene>
    <name evidence="5" type="ORF">M421DRAFT_7429</name>
</gene>
<dbReference type="Gene3D" id="2.60.120.200">
    <property type="match status" value="1"/>
</dbReference>
<dbReference type="InterPro" id="IPR013320">
    <property type="entry name" value="ConA-like_dom_sf"/>
</dbReference>
<proteinExistence type="predicted"/>
<feature type="region of interest" description="Disordered" evidence="1">
    <location>
        <begin position="794"/>
        <end position="842"/>
    </location>
</feature>